<dbReference type="Proteomes" id="UP000774326">
    <property type="component" value="Unassembled WGS sequence"/>
</dbReference>
<proteinExistence type="predicted"/>
<keyword evidence="2" id="KW-1185">Reference proteome</keyword>
<accession>A0A9P8Q881</accession>
<reference evidence="1" key="2">
    <citation type="submission" date="2021-01" db="EMBL/GenBank/DDBJ databases">
        <authorList>
            <person name="Schikora-Tamarit M.A."/>
        </authorList>
    </citation>
    <scope>NUCLEOTIDE SEQUENCE</scope>
    <source>
        <strain evidence="1">CBS2887</strain>
    </source>
</reference>
<organism evidence="1 2">
    <name type="scientific">Wickerhamomyces pijperi</name>
    <name type="common">Yeast</name>
    <name type="synonym">Pichia pijperi</name>
    <dbReference type="NCBI Taxonomy" id="599730"/>
    <lineage>
        <taxon>Eukaryota</taxon>
        <taxon>Fungi</taxon>
        <taxon>Dikarya</taxon>
        <taxon>Ascomycota</taxon>
        <taxon>Saccharomycotina</taxon>
        <taxon>Saccharomycetes</taxon>
        <taxon>Phaffomycetales</taxon>
        <taxon>Wickerhamomycetaceae</taxon>
        <taxon>Wickerhamomyces</taxon>
    </lineage>
</organism>
<gene>
    <name evidence="1" type="ORF">WICPIJ_004300</name>
</gene>
<dbReference type="EMBL" id="JAEUBG010002352">
    <property type="protein sequence ID" value="KAH3684714.1"/>
    <property type="molecule type" value="Genomic_DNA"/>
</dbReference>
<protein>
    <submittedName>
        <fullName evidence="1">Uncharacterized protein</fullName>
    </submittedName>
</protein>
<comment type="caution">
    <text evidence="1">The sequence shown here is derived from an EMBL/GenBank/DDBJ whole genome shotgun (WGS) entry which is preliminary data.</text>
</comment>
<dbReference type="AlphaFoldDB" id="A0A9P8Q881"/>
<sequence>MFYVQLSSNEDKLNEIIESSDSFLLPLASLSPDRLNTQHITDHLSIFDLVLKQTTKNDYESDEFRGDSILANVSKSIFMVLISYSNKFSSLSSSVIETLCYFVNSVLEFFITRPTLIDLWFIKLIYDQDIVALNPSVTRQYFPIQDLLHELLLGGDYPIIKLERLFILYLSATNTSKELKIWIANSDFVSTVVNCFLPILNLLTSKENLFASFRLADGDVDVILQDPDYFDYMNYTEFLLKLIGQTTDETIIGKFLSALKKDIIDKRIESYEVGNVSYDSPSFYLLATLLGKLLIQHDIGVLTTCDKLIISDLISHYFKDPNSKLFQTFKKAYIGSDSLSLQSIGSYHLIHQMLSSRPFPLVAELVTDSRFSEHYDRSKPSTSLNYVSIVELGSKFSLLCAEDQSLSSSEPLIEKLKVSFTDIMEDVIETKGPLDLSNCMFYRFEPTKLIPQLILSKFINFFNTDPSITARTVSLVEKLSTSFHLRLTNLFLNDYEDIDNPHHSDHIVFLQTFHYLSDCYEIYSRIAKESNLKNTPIKRETPGEELRSLIRQTVFDSDIHRHIEKTAYADTHFSSNTDLIENLRLYEGFLSTIYTTYQARNMLYGIFPKSKRTDSNSSAVAPPVLSIS</sequence>
<name>A0A9P8Q881_WICPI</name>
<evidence type="ECO:0000313" key="1">
    <source>
        <dbReference type="EMBL" id="KAH3684714.1"/>
    </source>
</evidence>
<reference evidence="1" key="1">
    <citation type="journal article" date="2021" name="Open Biol.">
        <title>Shared evolutionary footprints suggest mitochondrial oxidative damage underlies multiple complex I losses in fungi.</title>
        <authorList>
            <person name="Schikora-Tamarit M.A."/>
            <person name="Marcet-Houben M."/>
            <person name="Nosek J."/>
            <person name="Gabaldon T."/>
        </authorList>
    </citation>
    <scope>NUCLEOTIDE SEQUENCE</scope>
    <source>
        <strain evidence="1">CBS2887</strain>
    </source>
</reference>
<evidence type="ECO:0000313" key="2">
    <source>
        <dbReference type="Proteomes" id="UP000774326"/>
    </source>
</evidence>